<feature type="compositionally biased region" description="Basic and acidic residues" evidence="1">
    <location>
        <begin position="353"/>
        <end position="366"/>
    </location>
</feature>
<accession>A0A814M622</accession>
<feature type="compositionally biased region" description="Polar residues" evidence="1">
    <location>
        <begin position="372"/>
        <end position="395"/>
    </location>
</feature>
<evidence type="ECO:0000256" key="1">
    <source>
        <dbReference type="SAM" id="MobiDB-lite"/>
    </source>
</evidence>
<sequence length="975" mass="111118">MATDPIEQDNNIRKMTNGDEQHEDKQQQDLKLSSSLYEQKDSSQHHKLSKFQQNNSEDDNDFQIHEGDQRYLTDFQQQKANYFFEVNLDIENKKHLTWEDVEFYLLFHLTIANKEGFGDLEQNLSRKTRELWELIHDTYPNSDRQVLTLSQFLDTWGALSEYIVKHNQIPKLFEEWFKLGFDLYDIDKNNEIPAASFHKLYNKMNLGLPHAVFAHKFLTENGTKPLDFERILCTIKALITSSDDEHYSHFLLPGFFKKVKSSNAQNDKKSDNTENQNGEQKSSKESSSQPDSERKSNRKYPHQTGRSPFPGQQNFPFFINPMFGGPAGFMPQGFPQQRQHYSGMATPPQKAQTRKESQHETQKNQRQDIPQYPTQQNNGNGFSGVDNIQNRTPTNRDPIADDDEYIRNVLRELHIDISEVEIIDGNNQRRILLDKNFANNQEGLYQQPSNVYPNQQQVPPIPQQKQNYPSPNRYQQQNQSSTGPNLQLINLFKRNLPGYFDLFSSGNDQLKQDGVNHVHQHRDQKHSSKTRRKSKDSSKSQQQGPPKPRMFPAQQEPSPINGNVQQPFSYLAHGQPRPYQGHPQQRFPSEQQRSSGIRQVYPSFQQQQRPPGLEDVLQNQYQTNIRQQFPYQHQEQNRYPRGQKTEMFPKRAATNDTSSNQTDRIPNNSSQWQQSSTTSTKDQHQPTVKNIQQQENDKSSPTASINLSTEDATNTQQPAGSTLSKKDDDNKKSNKLPTGEDEDEWVNKVLRRVTPIIEKIVREEVRKTIVRGNNEGASTDSDDEEIMIGGGGPFFDANPFQFLFGGGGPFMGPRGGGRGMFSSHGAPREYRSSQDEDRNSPTWQKQQQSRREHNGSKGFPPGNPYPNGEESQNGSQHEGEPTLNSNGRDDMSESMFYSGGPFGMRNSPFMPPVFMSMMGAPMFGGPGMGGIPPGIRPHGQGMGAGPSGEGYILIMGDDDNNAKPGRHQRPPPSAQ</sequence>
<feature type="compositionally biased region" description="Gly residues" evidence="1">
    <location>
        <begin position="808"/>
        <end position="819"/>
    </location>
</feature>
<feature type="compositionally biased region" description="Basic and acidic residues" evidence="1">
    <location>
        <begin position="10"/>
        <end position="28"/>
    </location>
</feature>
<feature type="region of interest" description="Disordered" evidence="1">
    <location>
        <begin position="808"/>
        <end position="898"/>
    </location>
</feature>
<dbReference type="EMBL" id="CAJOBA010000544">
    <property type="protein sequence ID" value="CAF3539990.1"/>
    <property type="molecule type" value="Genomic_DNA"/>
</dbReference>
<feature type="compositionally biased region" description="Low complexity" evidence="1">
    <location>
        <begin position="446"/>
        <end position="467"/>
    </location>
</feature>
<organism evidence="3 6">
    <name type="scientific">Didymodactylos carnosus</name>
    <dbReference type="NCBI Taxonomy" id="1234261"/>
    <lineage>
        <taxon>Eukaryota</taxon>
        <taxon>Metazoa</taxon>
        <taxon>Spiralia</taxon>
        <taxon>Gnathifera</taxon>
        <taxon>Rotifera</taxon>
        <taxon>Eurotatoria</taxon>
        <taxon>Bdelloidea</taxon>
        <taxon>Philodinida</taxon>
        <taxon>Philodinidae</taxon>
        <taxon>Didymodactylos</taxon>
    </lineage>
</organism>
<protein>
    <recommendedName>
        <fullName evidence="7">EF-hand domain-containing protein</fullName>
    </recommendedName>
</protein>
<feature type="compositionally biased region" description="Basic and acidic residues" evidence="1">
    <location>
        <begin position="826"/>
        <end position="839"/>
    </location>
</feature>
<feature type="region of interest" description="Disordered" evidence="1">
    <location>
        <begin position="1"/>
        <end position="61"/>
    </location>
</feature>
<evidence type="ECO:0000313" key="2">
    <source>
        <dbReference type="EMBL" id="CAF0760260.1"/>
    </source>
</evidence>
<evidence type="ECO:0000313" key="5">
    <source>
        <dbReference type="EMBL" id="CAF3839290.1"/>
    </source>
</evidence>
<feature type="compositionally biased region" description="Polar residues" evidence="1">
    <location>
        <begin position="685"/>
        <end position="723"/>
    </location>
</feature>
<feature type="compositionally biased region" description="Polar residues" evidence="1">
    <location>
        <begin position="555"/>
        <end position="568"/>
    </location>
</feature>
<feature type="compositionally biased region" description="Polar residues" evidence="1">
    <location>
        <begin position="869"/>
        <end position="886"/>
    </location>
</feature>
<comment type="caution">
    <text evidence="3">The sequence shown here is derived from an EMBL/GenBank/DDBJ whole genome shotgun (WGS) entry which is preliminary data.</text>
</comment>
<feature type="region of interest" description="Disordered" evidence="1">
    <location>
        <begin position="445"/>
        <end position="482"/>
    </location>
</feature>
<name>A0A814M622_9BILA</name>
<evidence type="ECO:0000313" key="4">
    <source>
        <dbReference type="EMBL" id="CAF3539990.1"/>
    </source>
</evidence>
<evidence type="ECO:0008006" key="7">
    <source>
        <dbReference type="Google" id="ProtNLM"/>
    </source>
</evidence>
<feature type="compositionally biased region" description="Polar residues" evidence="1">
    <location>
        <begin position="582"/>
        <end position="596"/>
    </location>
</feature>
<keyword evidence="6" id="KW-1185">Reference proteome</keyword>
<dbReference type="EMBL" id="CAJOBC010004748">
    <property type="protein sequence ID" value="CAF3839290.1"/>
    <property type="molecule type" value="Genomic_DNA"/>
</dbReference>
<feature type="compositionally biased region" description="Polar residues" evidence="1">
    <location>
        <begin position="654"/>
        <end position="668"/>
    </location>
</feature>
<dbReference type="EMBL" id="CAJNOK010000544">
    <property type="protein sequence ID" value="CAF0760260.1"/>
    <property type="molecule type" value="Genomic_DNA"/>
</dbReference>
<dbReference type="Gene3D" id="1.10.238.10">
    <property type="entry name" value="EF-hand"/>
    <property type="match status" value="1"/>
</dbReference>
<dbReference type="SUPFAM" id="SSF47473">
    <property type="entry name" value="EF-hand"/>
    <property type="match status" value="1"/>
</dbReference>
<dbReference type="Proteomes" id="UP000681722">
    <property type="component" value="Unassembled WGS sequence"/>
</dbReference>
<proteinExistence type="predicted"/>
<feature type="region of interest" description="Disordered" evidence="1">
    <location>
        <begin position="262"/>
        <end position="400"/>
    </location>
</feature>
<reference evidence="3" key="1">
    <citation type="submission" date="2021-02" db="EMBL/GenBank/DDBJ databases">
        <authorList>
            <person name="Nowell W R."/>
        </authorList>
    </citation>
    <scope>NUCLEOTIDE SEQUENCE</scope>
</reference>
<feature type="region of interest" description="Disordered" evidence="1">
    <location>
        <begin position="942"/>
        <end position="975"/>
    </location>
</feature>
<dbReference type="Proteomes" id="UP000663829">
    <property type="component" value="Unassembled WGS sequence"/>
</dbReference>
<dbReference type="AlphaFoldDB" id="A0A814M622"/>
<evidence type="ECO:0000313" key="3">
    <source>
        <dbReference type="EMBL" id="CAF1072290.1"/>
    </source>
</evidence>
<feature type="compositionally biased region" description="Polar residues" evidence="1">
    <location>
        <begin position="468"/>
        <end position="482"/>
    </location>
</feature>
<feature type="region of interest" description="Disordered" evidence="1">
    <location>
        <begin position="511"/>
        <end position="596"/>
    </location>
</feature>
<dbReference type="Proteomes" id="UP000677228">
    <property type="component" value="Unassembled WGS sequence"/>
</dbReference>
<feature type="compositionally biased region" description="Basic residues" evidence="1">
    <location>
        <begin position="518"/>
        <end position="534"/>
    </location>
</feature>
<feature type="compositionally biased region" description="Polar residues" evidence="1">
    <location>
        <begin position="304"/>
        <end position="315"/>
    </location>
</feature>
<dbReference type="InterPro" id="IPR011992">
    <property type="entry name" value="EF-hand-dom_pair"/>
</dbReference>
<evidence type="ECO:0000313" key="6">
    <source>
        <dbReference type="Proteomes" id="UP000663829"/>
    </source>
</evidence>
<feature type="compositionally biased region" description="Basic and acidic residues" evidence="1">
    <location>
        <begin position="635"/>
        <end position="649"/>
    </location>
</feature>
<feature type="compositionally biased region" description="Low complexity" evidence="1">
    <location>
        <begin position="669"/>
        <end position="680"/>
    </location>
</feature>
<dbReference type="EMBL" id="CAJNOQ010004747">
    <property type="protein sequence ID" value="CAF1072290.1"/>
    <property type="molecule type" value="Genomic_DNA"/>
</dbReference>
<gene>
    <name evidence="3" type="ORF">GPM918_LOCUS17338</name>
    <name evidence="2" type="ORF">OVA965_LOCUS2511</name>
    <name evidence="5" type="ORF">SRO942_LOCUS17338</name>
    <name evidence="4" type="ORF">TMI583_LOCUS2511</name>
</gene>
<dbReference type="Proteomes" id="UP000682733">
    <property type="component" value="Unassembled WGS sequence"/>
</dbReference>
<feature type="region of interest" description="Disordered" evidence="1">
    <location>
        <begin position="627"/>
        <end position="741"/>
    </location>
</feature>
<dbReference type="OrthoDB" id="10072261at2759"/>